<dbReference type="GO" id="GO:0032259">
    <property type="term" value="P:methylation"/>
    <property type="evidence" value="ECO:0007669"/>
    <property type="project" value="UniProtKB-KW"/>
</dbReference>
<feature type="transmembrane region" description="Helical" evidence="7">
    <location>
        <begin position="232"/>
        <end position="257"/>
    </location>
</feature>
<dbReference type="GO" id="GO:0004190">
    <property type="term" value="F:aspartic-type endopeptidase activity"/>
    <property type="evidence" value="ECO:0007669"/>
    <property type="project" value="InterPro"/>
</dbReference>
<dbReference type="EMBL" id="SGWX01000001">
    <property type="protein sequence ID" value="RZS61529.1"/>
    <property type="molecule type" value="Genomic_DNA"/>
</dbReference>
<evidence type="ECO:0000313" key="11">
    <source>
        <dbReference type="Proteomes" id="UP000293852"/>
    </source>
</evidence>
<evidence type="ECO:0000313" key="10">
    <source>
        <dbReference type="EMBL" id="RZS61529.1"/>
    </source>
</evidence>
<evidence type="ECO:0000259" key="9">
    <source>
        <dbReference type="Pfam" id="PF06750"/>
    </source>
</evidence>
<dbReference type="GO" id="GO:0005886">
    <property type="term" value="C:plasma membrane"/>
    <property type="evidence" value="ECO:0007669"/>
    <property type="project" value="UniProtKB-SubCell"/>
</dbReference>
<proteinExistence type="inferred from homology"/>
<dbReference type="Pfam" id="PF06750">
    <property type="entry name" value="A24_N_bact"/>
    <property type="match status" value="1"/>
</dbReference>
<dbReference type="Proteomes" id="UP000293852">
    <property type="component" value="Unassembled WGS sequence"/>
</dbReference>
<feature type="transmembrane region" description="Helical" evidence="7">
    <location>
        <begin position="191"/>
        <end position="220"/>
    </location>
</feature>
<gene>
    <name evidence="10" type="ORF">EV386_1833</name>
</gene>
<dbReference type="Gene3D" id="1.20.120.1220">
    <property type="match status" value="1"/>
</dbReference>
<evidence type="ECO:0000256" key="4">
    <source>
        <dbReference type="ARBA" id="ARBA00022692"/>
    </source>
</evidence>
<dbReference type="AlphaFoldDB" id="A0A4Q7M651"/>
<comment type="subcellular location">
    <subcellularLocation>
        <location evidence="1">Cell membrane</location>
        <topology evidence="1">Multi-pass membrane protein</topology>
    </subcellularLocation>
</comment>
<feature type="transmembrane region" description="Helical" evidence="7">
    <location>
        <begin position="99"/>
        <end position="117"/>
    </location>
</feature>
<reference evidence="10 11" key="1">
    <citation type="submission" date="2019-02" db="EMBL/GenBank/DDBJ databases">
        <title>Sequencing the genomes of 1000 actinobacteria strains.</title>
        <authorList>
            <person name="Klenk H.-P."/>
        </authorList>
    </citation>
    <scope>NUCLEOTIDE SEQUENCE [LARGE SCALE GENOMIC DNA]</scope>
    <source>
        <strain evidence="10 11">DSM 16932</strain>
    </source>
</reference>
<dbReference type="RefSeq" id="WP_130414292.1">
    <property type="nucleotide sequence ID" value="NZ_SGWX01000001.1"/>
</dbReference>
<dbReference type="InterPro" id="IPR050882">
    <property type="entry name" value="Prepilin_peptidase/N-MTase"/>
</dbReference>
<dbReference type="InterPro" id="IPR010627">
    <property type="entry name" value="Prepilin_pept_A24_N"/>
</dbReference>
<dbReference type="GO" id="GO:0006465">
    <property type="term" value="P:signal peptide processing"/>
    <property type="evidence" value="ECO:0007669"/>
    <property type="project" value="TreeGrafter"/>
</dbReference>
<feature type="transmembrane region" description="Helical" evidence="7">
    <location>
        <begin position="6"/>
        <end position="25"/>
    </location>
</feature>
<evidence type="ECO:0000256" key="6">
    <source>
        <dbReference type="ARBA" id="ARBA00023136"/>
    </source>
</evidence>
<dbReference type="PANTHER" id="PTHR30487:SF0">
    <property type="entry name" value="PREPILIN LEADER PEPTIDASE_N-METHYLTRANSFERASE-RELATED"/>
    <property type="match status" value="1"/>
</dbReference>
<feature type="transmembrane region" description="Helical" evidence="7">
    <location>
        <begin position="124"/>
        <end position="143"/>
    </location>
</feature>
<feature type="domain" description="Prepilin peptidase A24 N-terminal" evidence="9">
    <location>
        <begin position="9"/>
        <end position="88"/>
    </location>
</feature>
<dbReference type="PANTHER" id="PTHR30487">
    <property type="entry name" value="TYPE 4 PREPILIN-LIKE PROTEINS LEADER PEPTIDE-PROCESSING ENZYME"/>
    <property type="match status" value="1"/>
</dbReference>
<feature type="domain" description="Prepilin type IV endopeptidase peptidase" evidence="8">
    <location>
        <begin position="103"/>
        <end position="216"/>
    </location>
</feature>
<dbReference type="Pfam" id="PF01478">
    <property type="entry name" value="Peptidase_A24"/>
    <property type="match status" value="1"/>
</dbReference>
<comment type="similarity">
    <text evidence="2">Belongs to the peptidase A24 family.</text>
</comment>
<keyword evidence="4 7" id="KW-0812">Transmembrane</keyword>
<feature type="transmembrane region" description="Helical" evidence="7">
    <location>
        <begin position="73"/>
        <end position="93"/>
    </location>
</feature>
<accession>A0A4Q7M651</accession>
<evidence type="ECO:0000256" key="2">
    <source>
        <dbReference type="ARBA" id="ARBA00005801"/>
    </source>
</evidence>
<keyword evidence="5 7" id="KW-1133">Transmembrane helix</keyword>
<dbReference type="OrthoDB" id="2087435at2"/>
<keyword evidence="6 7" id="KW-0472">Membrane</keyword>
<keyword evidence="10" id="KW-0808">Transferase</keyword>
<comment type="caution">
    <text evidence="10">The sequence shown here is derived from an EMBL/GenBank/DDBJ whole genome shotgun (WGS) entry which is preliminary data.</text>
</comment>
<keyword evidence="3" id="KW-1003">Cell membrane</keyword>
<evidence type="ECO:0000256" key="7">
    <source>
        <dbReference type="SAM" id="Phobius"/>
    </source>
</evidence>
<name>A0A4Q7M651_9MICO</name>
<evidence type="ECO:0000259" key="8">
    <source>
        <dbReference type="Pfam" id="PF01478"/>
    </source>
</evidence>
<protein>
    <submittedName>
        <fullName evidence="10">Leader peptidase (Prepilin peptidase)/N-methyltransferase</fullName>
    </submittedName>
</protein>
<feature type="transmembrane region" description="Helical" evidence="7">
    <location>
        <begin position="155"/>
        <end position="179"/>
    </location>
</feature>
<evidence type="ECO:0000256" key="1">
    <source>
        <dbReference type="ARBA" id="ARBA00004651"/>
    </source>
</evidence>
<dbReference type="InterPro" id="IPR000045">
    <property type="entry name" value="Prepilin_IV_endopep_pep"/>
</dbReference>
<keyword evidence="11" id="KW-1185">Reference proteome</keyword>
<sequence length="260" mass="26720">MGPIAPAGLLGLLIGSFLNVVIWRVPRGLSVLPRSACPHCAAPVRARDNVPVVSWLALRGRCRACRTPISVRYLVVEASTAALFAGAAALTGWSWTLPAALHLVAVGVALACIDLELRRLPDRVLGPASVVGVILLTLAAWNPGGPAQWTDLGRAGLGAGGLLAFYLVLVLVWPGGMGLGDVKLAGLLGGYLGWFGVGALVIGGFAAFLFGGAFAIGLLASGRARPGTGIPFGPWMLLGAAFGILAGEHLWAHYLALLNV</sequence>
<dbReference type="GO" id="GO:0008168">
    <property type="term" value="F:methyltransferase activity"/>
    <property type="evidence" value="ECO:0007669"/>
    <property type="project" value="UniProtKB-KW"/>
</dbReference>
<evidence type="ECO:0000256" key="3">
    <source>
        <dbReference type="ARBA" id="ARBA00022475"/>
    </source>
</evidence>
<keyword evidence="10" id="KW-0489">Methyltransferase</keyword>
<evidence type="ECO:0000256" key="5">
    <source>
        <dbReference type="ARBA" id="ARBA00022989"/>
    </source>
</evidence>
<organism evidence="10 11">
    <name type="scientific">Xylanimonas ulmi</name>
    <dbReference type="NCBI Taxonomy" id="228973"/>
    <lineage>
        <taxon>Bacteria</taxon>
        <taxon>Bacillati</taxon>
        <taxon>Actinomycetota</taxon>
        <taxon>Actinomycetes</taxon>
        <taxon>Micrococcales</taxon>
        <taxon>Promicromonosporaceae</taxon>
        <taxon>Xylanimonas</taxon>
    </lineage>
</organism>